<dbReference type="Proteomes" id="UP000184147">
    <property type="component" value="Unassembled WGS sequence"/>
</dbReference>
<dbReference type="EMBL" id="FQVQ01000008">
    <property type="protein sequence ID" value="SHF39511.1"/>
    <property type="molecule type" value="Genomic_DNA"/>
</dbReference>
<protein>
    <recommendedName>
        <fullName evidence="6">LPXTG-motif cell wall anchor domain-containing protein</fullName>
    </recommendedName>
</protein>
<evidence type="ECO:0000256" key="2">
    <source>
        <dbReference type="SAM" id="Phobius"/>
    </source>
</evidence>
<feature type="transmembrane region" description="Helical" evidence="2">
    <location>
        <begin position="154"/>
        <end position="174"/>
    </location>
</feature>
<accession>A0A1M5BAC6</accession>
<feature type="compositionally biased region" description="Basic and acidic residues" evidence="1">
    <location>
        <begin position="183"/>
        <end position="203"/>
    </location>
</feature>
<keyword evidence="3" id="KW-0732">Signal</keyword>
<proteinExistence type="predicted"/>
<evidence type="ECO:0000256" key="1">
    <source>
        <dbReference type="SAM" id="MobiDB-lite"/>
    </source>
</evidence>
<keyword evidence="2" id="KW-0812">Transmembrane</keyword>
<dbReference type="AlphaFoldDB" id="A0A1M5BAC6"/>
<evidence type="ECO:0000313" key="5">
    <source>
        <dbReference type="Proteomes" id="UP000184147"/>
    </source>
</evidence>
<organism evidence="4 5">
    <name type="scientific">Flavobacterium fontis</name>
    <dbReference type="NCBI Taxonomy" id="1124188"/>
    <lineage>
        <taxon>Bacteria</taxon>
        <taxon>Pseudomonadati</taxon>
        <taxon>Bacteroidota</taxon>
        <taxon>Flavobacteriia</taxon>
        <taxon>Flavobacteriales</taxon>
        <taxon>Flavobacteriaceae</taxon>
        <taxon>Flavobacterium</taxon>
    </lineage>
</organism>
<dbReference type="RefSeq" id="WP_143161756.1">
    <property type="nucleotide sequence ID" value="NZ_FQVQ01000008.1"/>
</dbReference>
<keyword evidence="2" id="KW-0472">Membrane</keyword>
<dbReference type="OrthoDB" id="1358502at2"/>
<keyword evidence="5" id="KW-1185">Reference proteome</keyword>
<feature type="transmembrane region" description="Helical" evidence="2">
    <location>
        <begin position="95"/>
        <end position="115"/>
    </location>
</feature>
<evidence type="ECO:0000313" key="4">
    <source>
        <dbReference type="EMBL" id="SHF39511.1"/>
    </source>
</evidence>
<feature type="chain" id="PRO_5013087190" description="LPXTG-motif cell wall anchor domain-containing protein" evidence="3">
    <location>
        <begin position="23"/>
        <end position="213"/>
    </location>
</feature>
<feature type="region of interest" description="Disordered" evidence="1">
    <location>
        <begin position="36"/>
        <end position="63"/>
    </location>
</feature>
<evidence type="ECO:0008006" key="6">
    <source>
        <dbReference type="Google" id="ProtNLM"/>
    </source>
</evidence>
<evidence type="ECO:0000256" key="3">
    <source>
        <dbReference type="SAM" id="SignalP"/>
    </source>
</evidence>
<feature type="compositionally biased region" description="Basic residues" evidence="1">
    <location>
        <begin position="204"/>
        <end position="213"/>
    </location>
</feature>
<feature type="transmembrane region" description="Helical" evidence="2">
    <location>
        <begin position="122"/>
        <end position="142"/>
    </location>
</feature>
<sequence>MKKAIQLLSFSLFVSFTFPCFQMCSDATLLKRKHQETPTLASASPPKTAPIKPAPLGEEKTPEEQAAKVTFSTYELALKSFELDTVADLKERESYPLLCFTGVLLCTVLLCYYAVRERFLGVFRISLVTISLLITAVGLWVYDNTLEEFQQLKWGFYVVLVTLLVLAIFSNLAWGKKKKEERRKKQEERSKKKDELWSREKKKEARKKTSLKK</sequence>
<feature type="signal peptide" evidence="3">
    <location>
        <begin position="1"/>
        <end position="22"/>
    </location>
</feature>
<gene>
    <name evidence="4" type="ORF">SAMN05444377_1081</name>
</gene>
<keyword evidence="2" id="KW-1133">Transmembrane helix</keyword>
<reference evidence="4 5" key="1">
    <citation type="submission" date="2016-11" db="EMBL/GenBank/DDBJ databases">
        <authorList>
            <person name="Jaros S."/>
            <person name="Januszkiewicz K."/>
            <person name="Wedrychowicz H."/>
        </authorList>
    </citation>
    <scope>NUCLEOTIDE SEQUENCE [LARGE SCALE GENOMIC DNA]</scope>
    <source>
        <strain evidence="4 5">DSM 25660</strain>
    </source>
</reference>
<feature type="region of interest" description="Disordered" evidence="1">
    <location>
        <begin position="176"/>
        <end position="213"/>
    </location>
</feature>
<name>A0A1M5BAC6_9FLAO</name>